<feature type="transmembrane region" description="Helical" evidence="6">
    <location>
        <begin position="268"/>
        <end position="287"/>
    </location>
</feature>
<keyword evidence="3 6" id="KW-0812">Transmembrane</keyword>
<evidence type="ECO:0000256" key="5">
    <source>
        <dbReference type="ARBA" id="ARBA00023136"/>
    </source>
</evidence>
<evidence type="ECO:0000256" key="1">
    <source>
        <dbReference type="ARBA" id="ARBA00004141"/>
    </source>
</evidence>
<feature type="transmembrane region" description="Helical" evidence="6">
    <location>
        <begin position="7"/>
        <end position="24"/>
    </location>
</feature>
<evidence type="ECO:0008006" key="9">
    <source>
        <dbReference type="Google" id="ProtNLM"/>
    </source>
</evidence>
<dbReference type="PANTHER" id="PTHR21716:SF4">
    <property type="entry name" value="TRANSMEMBRANE PROTEIN 245"/>
    <property type="match status" value="1"/>
</dbReference>
<gene>
    <name evidence="7" type="ORF">A2W58_01820</name>
</gene>
<proteinExistence type="inferred from homology"/>
<accession>A0A1G2T6E5</accession>
<keyword evidence="4 6" id="KW-1133">Transmembrane helix</keyword>
<dbReference type="PANTHER" id="PTHR21716">
    <property type="entry name" value="TRANSMEMBRANE PROTEIN"/>
    <property type="match status" value="1"/>
</dbReference>
<name>A0A1G2T6E5_9BACT</name>
<evidence type="ECO:0000313" key="7">
    <source>
        <dbReference type="EMBL" id="OHA92598.1"/>
    </source>
</evidence>
<sequence>MKHSKTELYFLITLLSGIFILSFFIFKPFIFALILAIVFATVFDPIHKKALIITRERKGLAALLTTFFVLVVVVVPLIFLGIQVFQEATELYSFLIENSGEVDISSNASLAIQNLTSFSPARVNSLDVNLYLKQGLNWLLQHLGPLFAGFAKVIISIFIFLFALYYLFKDGHKLKKTVIALSPLQDIHDETIFNKIAIAINSVVRGNLTIAVIQGILTAVGFTIFGVPNPFLWGSVAAISALVPSIGTALVLLPAILFLYFSGETFSALGLFLWGMMAVGLIDNFLGPKLVERGMRLHPFLILLSIFGGISFFGPLGFLLGPLVLSLLFALLEIYSAISKEHEGRNK</sequence>
<feature type="transmembrane region" description="Helical" evidence="6">
    <location>
        <begin position="59"/>
        <end position="85"/>
    </location>
</feature>
<feature type="transmembrane region" description="Helical" evidence="6">
    <location>
        <begin position="208"/>
        <end position="227"/>
    </location>
</feature>
<evidence type="ECO:0000313" key="8">
    <source>
        <dbReference type="Proteomes" id="UP000179264"/>
    </source>
</evidence>
<comment type="similarity">
    <text evidence="2">Belongs to the autoinducer-2 exporter (AI-2E) (TC 2.A.86) family.</text>
</comment>
<reference evidence="7 8" key="1">
    <citation type="journal article" date="2016" name="Nat. Commun.">
        <title>Thousands of microbial genomes shed light on interconnected biogeochemical processes in an aquifer system.</title>
        <authorList>
            <person name="Anantharaman K."/>
            <person name="Brown C.T."/>
            <person name="Hug L.A."/>
            <person name="Sharon I."/>
            <person name="Castelle C.J."/>
            <person name="Probst A.J."/>
            <person name="Thomas B.C."/>
            <person name="Singh A."/>
            <person name="Wilkins M.J."/>
            <person name="Karaoz U."/>
            <person name="Brodie E.L."/>
            <person name="Williams K.H."/>
            <person name="Hubbard S.S."/>
            <person name="Banfield J.F."/>
        </authorList>
    </citation>
    <scope>NUCLEOTIDE SEQUENCE [LARGE SCALE GENOMIC DNA]</scope>
</reference>
<dbReference type="AlphaFoldDB" id="A0A1G2T6E5"/>
<keyword evidence="5 6" id="KW-0472">Membrane</keyword>
<dbReference type="Proteomes" id="UP000179264">
    <property type="component" value="Unassembled WGS sequence"/>
</dbReference>
<dbReference type="GO" id="GO:0016020">
    <property type="term" value="C:membrane"/>
    <property type="evidence" value="ECO:0007669"/>
    <property type="project" value="UniProtKB-SubCell"/>
</dbReference>
<organism evidence="7 8">
    <name type="scientific">Candidatus Zambryskibacteria bacterium RIFCSPHIGHO2_02_38_10.5</name>
    <dbReference type="NCBI Taxonomy" id="1802742"/>
    <lineage>
        <taxon>Bacteria</taxon>
        <taxon>Candidatus Zambryskiibacteriota</taxon>
    </lineage>
</organism>
<comment type="subcellular location">
    <subcellularLocation>
        <location evidence="1">Membrane</location>
        <topology evidence="1">Multi-pass membrane protein</topology>
    </subcellularLocation>
</comment>
<comment type="caution">
    <text evidence="7">The sequence shown here is derived from an EMBL/GenBank/DDBJ whole genome shotgun (WGS) entry which is preliminary data.</text>
</comment>
<feature type="transmembrane region" description="Helical" evidence="6">
    <location>
        <begin position="30"/>
        <end position="47"/>
    </location>
</feature>
<feature type="transmembrane region" description="Helical" evidence="6">
    <location>
        <begin position="233"/>
        <end position="261"/>
    </location>
</feature>
<protein>
    <recommendedName>
        <fullName evidence="9">AI-2E family transporter</fullName>
    </recommendedName>
</protein>
<dbReference type="Pfam" id="PF01594">
    <property type="entry name" value="AI-2E_transport"/>
    <property type="match status" value="1"/>
</dbReference>
<evidence type="ECO:0000256" key="2">
    <source>
        <dbReference type="ARBA" id="ARBA00009773"/>
    </source>
</evidence>
<evidence type="ECO:0000256" key="4">
    <source>
        <dbReference type="ARBA" id="ARBA00022989"/>
    </source>
</evidence>
<dbReference type="EMBL" id="MHVL01000044">
    <property type="protein sequence ID" value="OHA92598.1"/>
    <property type="molecule type" value="Genomic_DNA"/>
</dbReference>
<evidence type="ECO:0000256" key="6">
    <source>
        <dbReference type="SAM" id="Phobius"/>
    </source>
</evidence>
<dbReference type="InterPro" id="IPR002549">
    <property type="entry name" value="AI-2E-like"/>
</dbReference>
<feature type="transmembrane region" description="Helical" evidence="6">
    <location>
        <begin position="146"/>
        <end position="168"/>
    </location>
</feature>
<feature type="transmembrane region" description="Helical" evidence="6">
    <location>
        <begin position="299"/>
        <end position="332"/>
    </location>
</feature>
<evidence type="ECO:0000256" key="3">
    <source>
        <dbReference type="ARBA" id="ARBA00022692"/>
    </source>
</evidence>